<protein>
    <recommendedName>
        <fullName evidence="13">MYB domain class transcription factor</fullName>
    </recommendedName>
</protein>
<gene>
    <name evidence="11" type="ORF">DVH24_011237</name>
</gene>
<organism evidence="11 12">
    <name type="scientific">Malus domestica</name>
    <name type="common">Apple</name>
    <name type="synonym">Pyrus malus</name>
    <dbReference type="NCBI Taxonomy" id="3750"/>
    <lineage>
        <taxon>Eukaryota</taxon>
        <taxon>Viridiplantae</taxon>
        <taxon>Streptophyta</taxon>
        <taxon>Embryophyta</taxon>
        <taxon>Tracheophyta</taxon>
        <taxon>Spermatophyta</taxon>
        <taxon>Magnoliopsida</taxon>
        <taxon>eudicotyledons</taxon>
        <taxon>Gunneridae</taxon>
        <taxon>Pentapetalae</taxon>
        <taxon>rosids</taxon>
        <taxon>fabids</taxon>
        <taxon>Rosales</taxon>
        <taxon>Rosaceae</taxon>
        <taxon>Amygdaloideae</taxon>
        <taxon>Maleae</taxon>
        <taxon>Malus</taxon>
    </lineage>
</organism>
<keyword evidence="8" id="KW-0732">Signal</keyword>
<evidence type="ECO:0000256" key="1">
    <source>
        <dbReference type="ARBA" id="ARBA00004123"/>
    </source>
</evidence>
<dbReference type="EMBL" id="RDQH01000331">
    <property type="protein sequence ID" value="RXH98912.1"/>
    <property type="molecule type" value="Genomic_DNA"/>
</dbReference>
<feature type="domain" description="HTH myb-type" evidence="10">
    <location>
        <begin position="76"/>
        <end position="128"/>
    </location>
</feature>
<keyword evidence="5" id="KW-0010">Activator</keyword>
<proteinExistence type="predicted"/>
<evidence type="ECO:0000256" key="2">
    <source>
        <dbReference type="ARBA" id="ARBA00022737"/>
    </source>
</evidence>
<keyword evidence="2" id="KW-0677">Repeat</keyword>
<dbReference type="InterPro" id="IPR009057">
    <property type="entry name" value="Homeodomain-like_sf"/>
</dbReference>
<evidence type="ECO:0000313" key="11">
    <source>
        <dbReference type="EMBL" id="RXH98912.1"/>
    </source>
</evidence>
<dbReference type="STRING" id="3750.A0A498JZK5"/>
<evidence type="ECO:0000313" key="12">
    <source>
        <dbReference type="Proteomes" id="UP000290289"/>
    </source>
</evidence>
<dbReference type="Proteomes" id="UP000290289">
    <property type="component" value="Chromosome 5"/>
</dbReference>
<dbReference type="InterPro" id="IPR015495">
    <property type="entry name" value="Myb_TF_plants"/>
</dbReference>
<dbReference type="InterPro" id="IPR017930">
    <property type="entry name" value="Myb_dom"/>
</dbReference>
<evidence type="ECO:0000256" key="6">
    <source>
        <dbReference type="ARBA" id="ARBA00023163"/>
    </source>
</evidence>
<dbReference type="SMART" id="SM00717">
    <property type="entry name" value="SANT"/>
    <property type="match status" value="2"/>
</dbReference>
<dbReference type="SUPFAM" id="SSF46689">
    <property type="entry name" value="Homeodomain-like"/>
    <property type="match status" value="2"/>
</dbReference>
<evidence type="ECO:0000259" key="10">
    <source>
        <dbReference type="PROSITE" id="PS51294"/>
    </source>
</evidence>
<keyword evidence="4" id="KW-0238">DNA-binding</keyword>
<reference evidence="11 12" key="1">
    <citation type="submission" date="2018-10" db="EMBL/GenBank/DDBJ databases">
        <title>A high-quality apple genome assembly.</title>
        <authorList>
            <person name="Hu J."/>
        </authorList>
    </citation>
    <scope>NUCLEOTIDE SEQUENCE [LARGE SCALE GENOMIC DNA]</scope>
    <source>
        <strain evidence="12">cv. HFTH1</strain>
        <tissue evidence="11">Young leaf</tissue>
    </source>
</reference>
<feature type="chain" id="PRO_5019789587" description="MYB domain class transcription factor" evidence="8">
    <location>
        <begin position="20"/>
        <end position="362"/>
    </location>
</feature>
<comment type="caution">
    <text evidence="11">The sequence shown here is derived from an EMBL/GenBank/DDBJ whole genome shotgun (WGS) entry which is preliminary data.</text>
</comment>
<evidence type="ECO:0000256" key="3">
    <source>
        <dbReference type="ARBA" id="ARBA00023015"/>
    </source>
</evidence>
<dbReference type="PROSITE" id="PS50090">
    <property type="entry name" value="MYB_LIKE"/>
    <property type="match status" value="1"/>
</dbReference>
<dbReference type="GO" id="GO:0005634">
    <property type="term" value="C:nucleus"/>
    <property type="evidence" value="ECO:0007669"/>
    <property type="project" value="UniProtKB-SubCell"/>
</dbReference>
<evidence type="ECO:0008006" key="13">
    <source>
        <dbReference type="Google" id="ProtNLM"/>
    </source>
</evidence>
<dbReference type="Pfam" id="PF00249">
    <property type="entry name" value="Myb_DNA-binding"/>
    <property type="match status" value="1"/>
</dbReference>
<feature type="domain" description="HTH myb-type" evidence="10">
    <location>
        <begin position="211"/>
        <end position="239"/>
    </location>
</feature>
<dbReference type="GO" id="GO:0003677">
    <property type="term" value="F:DNA binding"/>
    <property type="evidence" value="ECO:0007669"/>
    <property type="project" value="UniProtKB-KW"/>
</dbReference>
<comment type="subcellular location">
    <subcellularLocation>
        <location evidence="1">Nucleus</location>
    </subcellularLocation>
</comment>
<feature type="signal peptide" evidence="8">
    <location>
        <begin position="1"/>
        <end position="19"/>
    </location>
</feature>
<keyword evidence="7" id="KW-0539">Nucleus</keyword>
<keyword evidence="12" id="KW-1185">Reference proteome</keyword>
<dbReference type="CDD" id="cd00167">
    <property type="entry name" value="SANT"/>
    <property type="match status" value="1"/>
</dbReference>
<evidence type="ECO:0000259" key="9">
    <source>
        <dbReference type="PROSITE" id="PS50090"/>
    </source>
</evidence>
<sequence>MTLWLTRVVKATMALASYGVFVLHRDEPTKESVKYNLNLSFLLYCGPFHSFMWRAVMHVGGLMISNLDSNLLGIMRKGAWTQQEDDILRQYVEKHGDGKWHQVPRETGLNRCRKSCRLRWLNYLKPNLKSGDFTEDEIDLIHRLQKLLGNRQVPLFGKQKKNRQVILYSKQKPNACMHELVIIKILLTLKIVSKQKNFIRSWESLPRHISQWSIIAGRLPGRTAGKVKNYWNSKQRKELEYMKDKSKERTKVTSVIRPQPRRARVAVLKSEENCSRLLQTSSPPTENAIDSWKTMLHDTDNIDGTPFTSLGLGEDLFTNFWVEDIAQSTTVGMNSADEGLHMSGNFSFRENLWNLEEERTKI</sequence>
<dbReference type="PANTHER" id="PTHR47999:SF24">
    <property type="entry name" value="TRANSCRIPTION FACTOR MYB90"/>
    <property type="match status" value="1"/>
</dbReference>
<dbReference type="GO" id="GO:0080090">
    <property type="term" value="P:regulation of primary metabolic process"/>
    <property type="evidence" value="ECO:0007669"/>
    <property type="project" value="UniProtKB-ARBA"/>
</dbReference>
<accession>A0A498JZK5</accession>
<feature type="domain" description="Myb-like" evidence="9">
    <location>
        <begin position="75"/>
        <end position="124"/>
    </location>
</feature>
<evidence type="ECO:0000256" key="5">
    <source>
        <dbReference type="ARBA" id="ARBA00023159"/>
    </source>
</evidence>
<keyword evidence="3" id="KW-0805">Transcription regulation</keyword>
<dbReference type="FunFam" id="1.10.10.60:FF:000218">
    <property type="entry name" value="Myb transcription factor"/>
    <property type="match status" value="1"/>
</dbReference>
<dbReference type="Gene3D" id="1.10.10.60">
    <property type="entry name" value="Homeodomain-like"/>
    <property type="match status" value="2"/>
</dbReference>
<name>A0A498JZK5_MALDO</name>
<dbReference type="AlphaFoldDB" id="A0A498JZK5"/>
<keyword evidence="6" id="KW-0804">Transcription</keyword>
<dbReference type="InterPro" id="IPR001005">
    <property type="entry name" value="SANT/Myb"/>
</dbReference>
<dbReference type="PROSITE" id="PS51294">
    <property type="entry name" value="HTH_MYB"/>
    <property type="match status" value="2"/>
</dbReference>
<evidence type="ECO:0000256" key="4">
    <source>
        <dbReference type="ARBA" id="ARBA00023125"/>
    </source>
</evidence>
<dbReference type="PANTHER" id="PTHR47999">
    <property type="entry name" value="TRANSCRIPTION FACTOR MYB8-RELATED-RELATED"/>
    <property type="match status" value="1"/>
</dbReference>
<evidence type="ECO:0000256" key="8">
    <source>
        <dbReference type="SAM" id="SignalP"/>
    </source>
</evidence>
<evidence type="ECO:0000256" key="7">
    <source>
        <dbReference type="ARBA" id="ARBA00023242"/>
    </source>
</evidence>